<organism evidence="5 6">
    <name type="scientific">Dissophora globulifera</name>
    <dbReference type="NCBI Taxonomy" id="979702"/>
    <lineage>
        <taxon>Eukaryota</taxon>
        <taxon>Fungi</taxon>
        <taxon>Fungi incertae sedis</taxon>
        <taxon>Mucoromycota</taxon>
        <taxon>Mortierellomycotina</taxon>
        <taxon>Mortierellomycetes</taxon>
        <taxon>Mortierellales</taxon>
        <taxon>Mortierellaceae</taxon>
        <taxon>Dissophora</taxon>
    </lineage>
</organism>
<dbReference type="PANTHER" id="PTHR31306">
    <property type="entry name" value="ALPHA-1,6-MANNOSYLTRANSFERASE MNN11-RELATED"/>
    <property type="match status" value="1"/>
</dbReference>
<comment type="caution">
    <text evidence="5">The sequence shown here is derived from an EMBL/GenBank/DDBJ whole genome shotgun (WGS) entry which is preliminary data.</text>
</comment>
<name>A0A9P6UYK8_9FUNG</name>
<evidence type="ECO:0000313" key="6">
    <source>
        <dbReference type="Proteomes" id="UP000738325"/>
    </source>
</evidence>
<evidence type="ECO:0000256" key="3">
    <source>
        <dbReference type="ARBA" id="ARBA00022679"/>
    </source>
</evidence>
<gene>
    <name evidence="5" type="ORF">BGZ99_009912</name>
</gene>
<dbReference type="OrthoDB" id="407658at2759"/>
<protein>
    <recommendedName>
        <fullName evidence="7">Galactosyl transferase GMA12/MNN10 family protein</fullName>
    </recommendedName>
</protein>
<dbReference type="SUPFAM" id="SSF53448">
    <property type="entry name" value="Nucleotide-diphospho-sugar transferases"/>
    <property type="match status" value="1"/>
</dbReference>
<evidence type="ECO:0000256" key="1">
    <source>
        <dbReference type="ARBA" id="ARBA00005664"/>
    </source>
</evidence>
<evidence type="ECO:0000313" key="5">
    <source>
        <dbReference type="EMBL" id="KAG0326205.1"/>
    </source>
</evidence>
<keyword evidence="2" id="KW-0328">Glycosyltransferase</keyword>
<keyword evidence="4" id="KW-0472">Membrane</keyword>
<keyword evidence="4" id="KW-0812">Transmembrane</keyword>
<dbReference type="Pfam" id="PF05637">
    <property type="entry name" value="Glyco_transf_34"/>
    <property type="match status" value="2"/>
</dbReference>
<accession>A0A9P6UYK8</accession>
<keyword evidence="6" id="KW-1185">Reference proteome</keyword>
<dbReference type="GO" id="GO:0006487">
    <property type="term" value="P:protein N-linked glycosylation"/>
    <property type="evidence" value="ECO:0007669"/>
    <property type="project" value="TreeGrafter"/>
</dbReference>
<evidence type="ECO:0000256" key="2">
    <source>
        <dbReference type="ARBA" id="ARBA00022676"/>
    </source>
</evidence>
<evidence type="ECO:0008006" key="7">
    <source>
        <dbReference type="Google" id="ProtNLM"/>
    </source>
</evidence>
<dbReference type="PANTHER" id="PTHR31306:SF4">
    <property type="entry name" value="ALPHA-1,2-GALACTOSYLTRANSFERASE"/>
    <property type="match status" value="1"/>
</dbReference>
<evidence type="ECO:0000256" key="4">
    <source>
        <dbReference type="SAM" id="Phobius"/>
    </source>
</evidence>
<dbReference type="AlphaFoldDB" id="A0A9P6UYK8"/>
<keyword evidence="3" id="KW-0808">Transferase</keyword>
<dbReference type="InterPro" id="IPR008630">
    <property type="entry name" value="Glyco_trans_34"/>
</dbReference>
<feature type="transmembrane region" description="Helical" evidence="4">
    <location>
        <begin position="12"/>
        <end position="34"/>
    </location>
</feature>
<dbReference type="Proteomes" id="UP000738325">
    <property type="component" value="Unassembled WGS sequence"/>
</dbReference>
<proteinExistence type="inferred from homology"/>
<comment type="similarity">
    <text evidence="1">Belongs to the glycosyltransferase 34 family.</text>
</comment>
<dbReference type="GO" id="GO:0000139">
    <property type="term" value="C:Golgi membrane"/>
    <property type="evidence" value="ECO:0007669"/>
    <property type="project" value="TreeGrafter"/>
</dbReference>
<dbReference type="EMBL" id="JAAAIP010000088">
    <property type="protein sequence ID" value="KAG0326205.1"/>
    <property type="molecule type" value="Genomic_DNA"/>
</dbReference>
<dbReference type="GO" id="GO:0016757">
    <property type="term" value="F:glycosyltransferase activity"/>
    <property type="evidence" value="ECO:0007669"/>
    <property type="project" value="UniProtKB-KW"/>
</dbReference>
<reference evidence="5" key="1">
    <citation type="journal article" date="2020" name="Fungal Divers.">
        <title>Resolving the Mortierellaceae phylogeny through synthesis of multi-gene phylogenetics and phylogenomics.</title>
        <authorList>
            <person name="Vandepol N."/>
            <person name="Liber J."/>
            <person name="Desiro A."/>
            <person name="Na H."/>
            <person name="Kennedy M."/>
            <person name="Barry K."/>
            <person name="Grigoriev I.V."/>
            <person name="Miller A.N."/>
            <person name="O'Donnell K."/>
            <person name="Stajich J.E."/>
            <person name="Bonito G."/>
        </authorList>
    </citation>
    <scope>NUCLEOTIDE SEQUENCE</scope>
    <source>
        <strain evidence="5">REB-010B</strain>
    </source>
</reference>
<dbReference type="Gene3D" id="3.90.550.10">
    <property type="entry name" value="Spore Coat Polysaccharide Biosynthesis Protein SpsA, Chain A"/>
    <property type="match status" value="1"/>
</dbReference>
<dbReference type="InterPro" id="IPR029044">
    <property type="entry name" value="Nucleotide-diphossugar_trans"/>
</dbReference>
<sequence length="276" mass="32437">MRATLHVRKRCLLTLIIATIATLTLLGPIVFIHFPRTCIPHVNSQYSAYPVSTSNKTPSIVMLSGERCMATNPESKCRLLGDSSYHSRREYIEHHQGRYLLRDNFTSHFESVAAEGYIPAWAKVSILLEELDRGEHDWIFWIDTDALIVNMDIQLERFIDTRYSLMITKDLHFLNAGVFMLKVNEWSRQYFRAIWDRRDTSMNEQDYMITLLEDPAYEGESHVKYLPQCSFNSYWEVKALYEMYRPGDFIIHWAGHNFSPSSFSDWKQGRFIKLPF</sequence>
<keyword evidence="4" id="KW-1133">Transmembrane helix</keyword>